<dbReference type="EMBL" id="AUYC01000046">
    <property type="protein sequence ID" value="KZN60236.1"/>
    <property type="molecule type" value="Genomic_DNA"/>
</dbReference>
<dbReference type="PANTHER" id="PTHR46796">
    <property type="entry name" value="HTH-TYPE TRANSCRIPTIONAL ACTIVATOR RHAS-RELATED"/>
    <property type="match status" value="1"/>
</dbReference>
<sequence length="262" mass="30495">MQENHKEITGVLHQKASEKHYKLRRYEPEIELSCLIEQFWFVDWQISDHKSHTQKNLPDPNFHLVIEAQQVQLIGPVSKVFSYRMSEQGRVIGVKFTVASLMHLLEKPPSYYVDKALPVSNIFGAEAEHLLLPLYTCQSDEVLVDLLSSFLKSYNVPMSLHQRQALKLCSLIKNDPSIYTVEALAAKSNWSKRTIQRIFNKYVGLTPKWLIRKFRLHQVLRQLEHGNLDMLDIVNLLEYTDQAHLIRDFKEVIGITPGQYLK</sequence>
<evidence type="ECO:0000256" key="1">
    <source>
        <dbReference type="ARBA" id="ARBA00023015"/>
    </source>
</evidence>
<evidence type="ECO:0000259" key="4">
    <source>
        <dbReference type="PROSITE" id="PS01124"/>
    </source>
</evidence>
<organism evidence="5 6">
    <name type="scientific">Pseudoalteromonas luteoviolacea CPMOR-1</name>
    <dbReference type="NCBI Taxonomy" id="1365248"/>
    <lineage>
        <taxon>Bacteria</taxon>
        <taxon>Pseudomonadati</taxon>
        <taxon>Pseudomonadota</taxon>
        <taxon>Gammaproteobacteria</taxon>
        <taxon>Alteromonadales</taxon>
        <taxon>Pseudoalteromonadaceae</taxon>
        <taxon>Pseudoalteromonas</taxon>
    </lineage>
</organism>
<dbReference type="InterPro" id="IPR046532">
    <property type="entry name" value="DUF6597"/>
</dbReference>
<dbReference type="AlphaFoldDB" id="A0A167IYB3"/>
<dbReference type="PATRIC" id="fig|1365248.3.peg.4118"/>
<evidence type="ECO:0000313" key="5">
    <source>
        <dbReference type="EMBL" id="KZN60236.1"/>
    </source>
</evidence>
<dbReference type="GO" id="GO:0003700">
    <property type="term" value="F:DNA-binding transcription factor activity"/>
    <property type="evidence" value="ECO:0007669"/>
    <property type="project" value="InterPro"/>
</dbReference>
<dbReference type="GO" id="GO:0043565">
    <property type="term" value="F:sequence-specific DNA binding"/>
    <property type="evidence" value="ECO:0007669"/>
    <property type="project" value="InterPro"/>
</dbReference>
<dbReference type="InterPro" id="IPR050204">
    <property type="entry name" value="AraC_XylS_family_regulators"/>
</dbReference>
<dbReference type="PANTHER" id="PTHR46796:SF13">
    <property type="entry name" value="HTH-TYPE TRANSCRIPTIONAL ACTIVATOR RHAS"/>
    <property type="match status" value="1"/>
</dbReference>
<dbReference type="Pfam" id="PF12833">
    <property type="entry name" value="HTH_18"/>
    <property type="match status" value="1"/>
</dbReference>
<proteinExistence type="predicted"/>
<dbReference type="RefSeq" id="WP_063369350.1">
    <property type="nucleotide sequence ID" value="NZ_AUYC01000046.1"/>
</dbReference>
<dbReference type="SUPFAM" id="SSF46689">
    <property type="entry name" value="Homeodomain-like"/>
    <property type="match status" value="1"/>
</dbReference>
<reference evidence="5 6" key="1">
    <citation type="submission" date="2013-07" db="EMBL/GenBank/DDBJ databases">
        <title>Comparative Genomic and Metabolomic Analysis of Twelve Strains of Pseudoalteromonas luteoviolacea.</title>
        <authorList>
            <person name="Vynne N.G."/>
            <person name="Mansson M."/>
            <person name="Gram L."/>
        </authorList>
    </citation>
    <scope>NUCLEOTIDE SEQUENCE [LARGE SCALE GENOMIC DNA]</scope>
    <source>
        <strain evidence="5 6">CPMOR-1</strain>
    </source>
</reference>
<keyword evidence="1" id="KW-0805">Transcription regulation</keyword>
<protein>
    <recommendedName>
        <fullName evidence="4">HTH araC/xylS-type domain-containing protein</fullName>
    </recommendedName>
</protein>
<feature type="domain" description="HTH araC/xylS-type" evidence="4">
    <location>
        <begin position="166"/>
        <end position="262"/>
    </location>
</feature>
<gene>
    <name evidence="5" type="ORF">N473_24970</name>
</gene>
<evidence type="ECO:0000256" key="3">
    <source>
        <dbReference type="ARBA" id="ARBA00023163"/>
    </source>
</evidence>
<dbReference type="Pfam" id="PF20240">
    <property type="entry name" value="DUF6597"/>
    <property type="match status" value="1"/>
</dbReference>
<dbReference type="PROSITE" id="PS01124">
    <property type="entry name" value="HTH_ARAC_FAMILY_2"/>
    <property type="match status" value="1"/>
</dbReference>
<keyword evidence="3" id="KW-0804">Transcription</keyword>
<evidence type="ECO:0000313" key="6">
    <source>
        <dbReference type="Proteomes" id="UP000076486"/>
    </source>
</evidence>
<name>A0A167IYB3_9GAMM</name>
<comment type="caution">
    <text evidence="5">The sequence shown here is derived from an EMBL/GenBank/DDBJ whole genome shotgun (WGS) entry which is preliminary data.</text>
</comment>
<dbReference type="Proteomes" id="UP000076486">
    <property type="component" value="Unassembled WGS sequence"/>
</dbReference>
<dbReference type="SMART" id="SM00342">
    <property type="entry name" value="HTH_ARAC"/>
    <property type="match status" value="1"/>
</dbReference>
<keyword evidence="2" id="KW-0238">DNA-binding</keyword>
<evidence type="ECO:0000256" key="2">
    <source>
        <dbReference type="ARBA" id="ARBA00023125"/>
    </source>
</evidence>
<dbReference type="InterPro" id="IPR009057">
    <property type="entry name" value="Homeodomain-like_sf"/>
</dbReference>
<dbReference type="Gene3D" id="1.10.10.60">
    <property type="entry name" value="Homeodomain-like"/>
    <property type="match status" value="1"/>
</dbReference>
<accession>A0A167IYB3</accession>
<dbReference type="InterPro" id="IPR018060">
    <property type="entry name" value="HTH_AraC"/>
</dbReference>